<accession>A0ACB7Y9G7</accession>
<dbReference type="EMBL" id="CM037157">
    <property type="protein sequence ID" value="KAH7849684.1"/>
    <property type="molecule type" value="Genomic_DNA"/>
</dbReference>
<protein>
    <submittedName>
        <fullName evidence="1">Uncharacterized protein</fullName>
    </submittedName>
</protein>
<keyword evidence="2" id="KW-1185">Reference proteome</keyword>
<name>A0ACB7Y9G7_9ERIC</name>
<proteinExistence type="predicted"/>
<dbReference type="Proteomes" id="UP000828048">
    <property type="component" value="Chromosome 7"/>
</dbReference>
<reference evidence="1 2" key="1">
    <citation type="journal article" date="2021" name="Hortic Res">
        <title>High-quality reference genome and annotation aids understanding of berry development for evergreen blueberry (Vaccinium darrowii).</title>
        <authorList>
            <person name="Yu J."/>
            <person name="Hulse-Kemp A.M."/>
            <person name="Babiker E."/>
            <person name="Staton M."/>
        </authorList>
    </citation>
    <scope>NUCLEOTIDE SEQUENCE [LARGE SCALE GENOMIC DNA]</scope>
    <source>
        <strain evidence="2">cv. NJ 8807/NJ 8810</strain>
        <tissue evidence="1">Young leaf</tissue>
    </source>
</reference>
<gene>
    <name evidence="1" type="ORF">Vadar_021481</name>
</gene>
<evidence type="ECO:0000313" key="2">
    <source>
        <dbReference type="Proteomes" id="UP000828048"/>
    </source>
</evidence>
<organism evidence="1 2">
    <name type="scientific">Vaccinium darrowii</name>
    <dbReference type="NCBI Taxonomy" id="229202"/>
    <lineage>
        <taxon>Eukaryota</taxon>
        <taxon>Viridiplantae</taxon>
        <taxon>Streptophyta</taxon>
        <taxon>Embryophyta</taxon>
        <taxon>Tracheophyta</taxon>
        <taxon>Spermatophyta</taxon>
        <taxon>Magnoliopsida</taxon>
        <taxon>eudicotyledons</taxon>
        <taxon>Gunneridae</taxon>
        <taxon>Pentapetalae</taxon>
        <taxon>asterids</taxon>
        <taxon>Ericales</taxon>
        <taxon>Ericaceae</taxon>
        <taxon>Vaccinioideae</taxon>
        <taxon>Vaccinieae</taxon>
        <taxon>Vaccinium</taxon>
    </lineage>
</organism>
<sequence length="636" mass="71725">MLSEAANISSQPLHTSDAAVWGALSVIALDDMCFQIESNAVGAHYCKNFRKRVTAEDAENPSASSMTVFLKDTTTNGTYLNWEKLKKTSSDAKLRHGDIISFADPPQHELAAAYVFREVSRFNFLDDSVRLKRKAEELVSKNKRLKGTGMGASESPISHYDLRSRQQSNMISKEPMKRLEGQVLTADSVCIENREAVAHHESDDASTQGSKADSECVVDYSTEFTTQETFKSQEALIQWAHEVGGRNGFVVVIKTSDAGERPRITFGCERSGLIETQGRARSVCTMWRARDLAAECLEEHSYAGRLSEEETSLLVDMSKSLVQRIEILVTLKQRDALNVTTTKTIYNARYRYRVAEKARTSQMQQLLGQLTVHQYIEWRRSCESTGTYEREENYAWVLGVLRSVMDDTAPPDVIVTDGEMKAIHNTCMHCGNVTINRAEGSHAKLKRQLGSSQGSFESSWRRIHNLLELQHNDIKSSFENSLIVYHNDKPIELNELWGNISISVLDRVLAETKRANFLGCDASACGCVIRRTHGLPCAHEISDYMKEGRPIPLDAIHHHWRKLDISHMALDCKLELDLVAKLFKECDLSAKVEILKKLRELIPRRLLKEKFIEPGHLSQHHILKQAIYPTDEGCGV</sequence>
<comment type="caution">
    <text evidence="1">The sequence shown here is derived from an EMBL/GenBank/DDBJ whole genome shotgun (WGS) entry which is preliminary data.</text>
</comment>
<evidence type="ECO:0000313" key="1">
    <source>
        <dbReference type="EMBL" id="KAH7849684.1"/>
    </source>
</evidence>